<name>A0A383EQD8_9ZZZZ</name>
<dbReference type="AlphaFoldDB" id="A0A383EQD8"/>
<accession>A0A383EQD8</accession>
<gene>
    <name evidence="1" type="ORF">METZ01_LOCUS512006</name>
</gene>
<protein>
    <submittedName>
        <fullName evidence="1">Uncharacterized protein</fullName>
    </submittedName>
</protein>
<proteinExistence type="predicted"/>
<reference evidence="1" key="1">
    <citation type="submission" date="2018-05" db="EMBL/GenBank/DDBJ databases">
        <authorList>
            <person name="Lanie J.A."/>
            <person name="Ng W.-L."/>
            <person name="Kazmierczak K.M."/>
            <person name="Andrzejewski T.M."/>
            <person name="Davidsen T.M."/>
            <person name="Wayne K.J."/>
            <person name="Tettelin H."/>
            <person name="Glass J.I."/>
            <person name="Rusch D."/>
            <person name="Podicherti R."/>
            <person name="Tsui H.-C.T."/>
            <person name="Winkler M.E."/>
        </authorList>
    </citation>
    <scope>NUCLEOTIDE SEQUENCE</scope>
</reference>
<sequence length="85" mass="10034">MTMKRNTRTILEELNFLYKDKNKNAIIESRAIHIIDSAINLVNTIYEHYDSETASELERRLLNSIRGQDNKKFIRSIRKADDHEA</sequence>
<dbReference type="EMBL" id="UINC01228013">
    <property type="protein sequence ID" value="SVE59152.1"/>
    <property type="molecule type" value="Genomic_DNA"/>
</dbReference>
<organism evidence="1">
    <name type="scientific">marine metagenome</name>
    <dbReference type="NCBI Taxonomy" id="408172"/>
    <lineage>
        <taxon>unclassified sequences</taxon>
        <taxon>metagenomes</taxon>
        <taxon>ecological metagenomes</taxon>
    </lineage>
</organism>
<evidence type="ECO:0000313" key="1">
    <source>
        <dbReference type="EMBL" id="SVE59152.1"/>
    </source>
</evidence>